<dbReference type="InterPro" id="IPR043538">
    <property type="entry name" value="XYLT"/>
</dbReference>
<evidence type="ECO:0000256" key="12">
    <source>
        <dbReference type="ARBA" id="ARBA00022968"/>
    </source>
</evidence>
<organism evidence="21 22">
    <name type="scientific">Stephanodiscus triporus</name>
    <dbReference type="NCBI Taxonomy" id="2934178"/>
    <lineage>
        <taxon>Eukaryota</taxon>
        <taxon>Sar</taxon>
        <taxon>Stramenopiles</taxon>
        <taxon>Ochrophyta</taxon>
        <taxon>Bacillariophyta</taxon>
        <taxon>Coscinodiscophyceae</taxon>
        <taxon>Thalassiosirophycidae</taxon>
        <taxon>Stephanodiscales</taxon>
        <taxon>Stephanodiscaceae</taxon>
        <taxon>Stephanodiscus</taxon>
    </lineage>
</organism>
<keyword evidence="11" id="KW-0256">Endoplasmic reticulum</keyword>
<keyword evidence="7" id="KW-0328">Glycosyltransferase</keyword>
<keyword evidence="10" id="KW-0479">Metal-binding</keyword>
<keyword evidence="14" id="KW-0333">Golgi apparatus</keyword>
<evidence type="ECO:0000256" key="2">
    <source>
        <dbReference type="ARBA" id="ARBA00004648"/>
    </source>
</evidence>
<evidence type="ECO:0000313" key="21">
    <source>
        <dbReference type="EMBL" id="KAL3782193.1"/>
    </source>
</evidence>
<keyword evidence="9" id="KW-0812">Transmembrane</keyword>
<comment type="subcellular location">
    <subcellularLocation>
        <location evidence="2">Endoplasmic reticulum membrane</location>
        <topology evidence="2">Single-pass type II membrane protein</topology>
    </subcellularLocation>
    <subcellularLocation>
        <location evidence="1">Golgi apparatus membrane</location>
        <topology evidence="1">Single-pass type II membrane protein</topology>
    </subcellularLocation>
</comment>
<dbReference type="PANTHER" id="PTHR46025:SF3">
    <property type="entry name" value="XYLOSYLTRANSFERASE OXT"/>
    <property type="match status" value="1"/>
</dbReference>
<sequence length="888" mass="101003">MLFFFESITRTFPRGAVSTIEDEEDADVYEEKQLEELAKTSNTVVVDEQTGKKSEEEEAQSATDAIITTTSENTTQNNAATTIAEEKKKTMRVPRIWESNADAVMKIIDRDDHDDSEDSSDDEEGSDDKHTTYLSLPNLADLQPDEAAHEILSSSAGIPSGLHKRLTTMYKKATSHECRAKIAEHMALFVNGLAEETKFPFDDFYFPNTCAAIPRYADWENLPAGVSIQDIQYRVYQPPKETVPEGTYLENVDELQLVYVILTHDQPEATIRLIESLNVSGKTKYVIHVDGKEKADPTYERLVEYAKEMNAKPGTKEEYIRMVPNEKRVRVNWGGYSMVEATLMALHTVFGLDYYDEHPDVAGREVHDNPHAFAFHKLVHMASTTYPLASNTEIRDTLASHPLDANFLHIILRPNNPHPSVWNYFVECDDALHRIYRLPALNKDRGNGVDIYTSSQWFIISRDFAWYLASPPKDSFVEYYLKYIEHVVVADEAFFGTVLRNTHFCATLHNDNFLHLQFDRWENEAVGPRDERKCIMKQPNHCGRSPTTMTLDYMPVLELSGDLFARKFDDIVEPLIKDYIDLRREKEEERLKQESAMVKEMKDKNETEPDLPLEEWEFQGEGVMIVAKETIGDIMPLCMGLGEDGNQVLLRPCFKEDVPSTLSAGWEEGAVIIEEIDGFNRWDIGPCSSDGELKRNTTGELEMIPGVYAEKGPSCGIKVGDGPRRGRCLDVESEVTRPGGLLNVFPCASKWYQLFSFGNGTIAPRGGIHASLPLHMARQQEKKDKEVHQHLCLGVVGRGNADESAWIDDDESEDWDPWEYDDVERYPNGRKTLQLWRGQQLQTTPCSNEGGVIEWFYIPFIVETYDNEITDEITTDISEELGETSEEL</sequence>
<evidence type="ECO:0000256" key="18">
    <source>
        <dbReference type="ARBA" id="ARBA00042865"/>
    </source>
</evidence>
<evidence type="ECO:0000256" key="17">
    <source>
        <dbReference type="ARBA" id="ARBA00023180"/>
    </source>
</evidence>
<keyword evidence="17" id="KW-0325">Glycoprotein</keyword>
<comment type="catalytic activity">
    <reaction evidence="19">
        <text>UDP-alpha-D-xylose + L-seryl-[protein] = 3-O-(beta-D-xylosyl)-L-seryl-[protein] + UDP + H(+)</text>
        <dbReference type="Rhea" id="RHEA:50192"/>
        <dbReference type="Rhea" id="RHEA-COMP:9863"/>
        <dbReference type="Rhea" id="RHEA-COMP:12567"/>
        <dbReference type="ChEBI" id="CHEBI:15378"/>
        <dbReference type="ChEBI" id="CHEBI:29999"/>
        <dbReference type="ChEBI" id="CHEBI:57632"/>
        <dbReference type="ChEBI" id="CHEBI:58223"/>
        <dbReference type="ChEBI" id="CHEBI:132085"/>
        <dbReference type="EC" id="2.4.2.26"/>
    </reaction>
</comment>
<evidence type="ECO:0000256" key="14">
    <source>
        <dbReference type="ARBA" id="ARBA00023034"/>
    </source>
</evidence>
<dbReference type="AlphaFoldDB" id="A0ABD3P433"/>
<evidence type="ECO:0000256" key="3">
    <source>
        <dbReference type="ARBA" id="ARBA00004840"/>
    </source>
</evidence>
<evidence type="ECO:0000256" key="15">
    <source>
        <dbReference type="ARBA" id="ARBA00023136"/>
    </source>
</evidence>
<gene>
    <name evidence="21" type="ORF">ACHAW5_005731</name>
</gene>
<feature type="compositionally biased region" description="Acidic residues" evidence="20">
    <location>
        <begin position="114"/>
        <end position="126"/>
    </location>
</feature>
<keyword evidence="15" id="KW-0472">Membrane</keyword>
<evidence type="ECO:0000256" key="11">
    <source>
        <dbReference type="ARBA" id="ARBA00022824"/>
    </source>
</evidence>
<comment type="similarity">
    <text evidence="5">Belongs to the glycosyltransferase 14 family. XylT subfamily.</text>
</comment>
<evidence type="ECO:0000256" key="19">
    <source>
        <dbReference type="ARBA" id="ARBA00047847"/>
    </source>
</evidence>
<reference evidence="21 22" key="1">
    <citation type="submission" date="2024-10" db="EMBL/GenBank/DDBJ databases">
        <title>Updated reference genomes for cyclostephanoid diatoms.</title>
        <authorList>
            <person name="Roberts W.R."/>
            <person name="Alverson A.J."/>
        </authorList>
    </citation>
    <scope>NUCLEOTIDE SEQUENCE [LARGE SCALE GENOMIC DNA]</scope>
    <source>
        <strain evidence="21 22">AJA276-08</strain>
    </source>
</reference>
<name>A0ABD3P433_9STRA</name>
<evidence type="ECO:0000256" key="8">
    <source>
        <dbReference type="ARBA" id="ARBA00022679"/>
    </source>
</evidence>
<keyword evidence="16" id="KW-1015">Disulfide bond</keyword>
<keyword evidence="8" id="KW-0808">Transferase</keyword>
<dbReference type="GO" id="GO:0030166">
    <property type="term" value="P:proteoglycan biosynthetic process"/>
    <property type="evidence" value="ECO:0007669"/>
    <property type="project" value="UniProtKB-ARBA"/>
</dbReference>
<dbReference type="PANTHER" id="PTHR46025">
    <property type="entry name" value="XYLOSYLTRANSFERASE OXT"/>
    <property type="match status" value="1"/>
</dbReference>
<evidence type="ECO:0000256" key="16">
    <source>
        <dbReference type="ARBA" id="ARBA00023157"/>
    </source>
</evidence>
<evidence type="ECO:0000256" key="20">
    <source>
        <dbReference type="SAM" id="MobiDB-lite"/>
    </source>
</evidence>
<accession>A0ABD3P433</accession>
<keyword evidence="22" id="KW-1185">Reference proteome</keyword>
<evidence type="ECO:0000256" key="10">
    <source>
        <dbReference type="ARBA" id="ARBA00022723"/>
    </source>
</evidence>
<evidence type="ECO:0000256" key="9">
    <source>
        <dbReference type="ARBA" id="ARBA00022692"/>
    </source>
</evidence>
<dbReference type="GO" id="GO:0046872">
    <property type="term" value="F:metal ion binding"/>
    <property type="evidence" value="ECO:0007669"/>
    <property type="project" value="UniProtKB-KW"/>
</dbReference>
<keyword evidence="12" id="KW-0735">Signal-anchor</keyword>
<evidence type="ECO:0000313" key="22">
    <source>
        <dbReference type="Proteomes" id="UP001530315"/>
    </source>
</evidence>
<evidence type="ECO:0000256" key="1">
    <source>
        <dbReference type="ARBA" id="ARBA00004323"/>
    </source>
</evidence>
<dbReference type="Pfam" id="PF02485">
    <property type="entry name" value="Branch"/>
    <property type="match status" value="1"/>
</dbReference>
<comment type="pathway">
    <text evidence="4">Glycan metabolism; heparan sulfate biosynthesis.</text>
</comment>
<dbReference type="EMBL" id="JALLAZ020001028">
    <property type="protein sequence ID" value="KAL3782193.1"/>
    <property type="molecule type" value="Genomic_DNA"/>
</dbReference>
<comment type="caution">
    <text evidence="21">The sequence shown here is derived from an EMBL/GenBank/DDBJ whole genome shotgun (WGS) entry which is preliminary data.</text>
</comment>
<evidence type="ECO:0000256" key="7">
    <source>
        <dbReference type="ARBA" id="ARBA00022676"/>
    </source>
</evidence>
<protein>
    <recommendedName>
        <fullName evidence="6">protein xylosyltransferase</fullName>
        <ecNumber evidence="6">2.4.2.26</ecNumber>
    </recommendedName>
    <alternativeName>
        <fullName evidence="18">Peptide O-xylosyltransferase</fullName>
    </alternativeName>
</protein>
<evidence type="ECO:0000256" key="4">
    <source>
        <dbReference type="ARBA" id="ARBA00005093"/>
    </source>
</evidence>
<evidence type="ECO:0000256" key="6">
    <source>
        <dbReference type="ARBA" id="ARBA00011972"/>
    </source>
</evidence>
<feature type="region of interest" description="Disordered" evidence="20">
    <location>
        <begin position="111"/>
        <end position="132"/>
    </location>
</feature>
<dbReference type="GO" id="GO:0030158">
    <property type="term" value="F:protein xylosyltransferase activity"/>
    <property type="evidence" value="ECO:0007669"/>
    <property type="project" value="UniProtKB-EC"/>
</dbReference>
<dbReference type="GO" id="GO:0000139">
    <property type="term" value="C:Golgi membrane"/>
    <property type="evidence" value="ECO:0007669"/>
    <property type="project" value="UniProtKB-SubCell"/>
</dbReference>
<dbReference type="InterPro" id="IPR003406">
    <property type="entry name" value="Glyco_trans_14"/>
</dbReference>
<evidence type="ECO:0000256" key="5">
    <source>
        <dbReference type="ARBA" id="ARBA00010195"/>
    </source>
</evidence>
<proteinExistence type="inferred from homology"/>
<keyword evidence="13" id="KW-1133">Transmembrane helix</keyword>
<comment type="pathway">
    <text evidence="3">Glycan metabolism; chondroitin sulfate biosynthesis.</text>
</comment>
<dbReference type="GO" id="GO:0005789">
    <property type="term" value="C:endoplasmic reticulum membrane"/>
    <property type="evidence" value="ECO:0007669"/>
    <property type="project" value="UniProtKB-SubCell"/>
</dbReference>
<dbReference type="EC" id="2.4.2.26" evidence="6"/>
<evidence type="ECO:0000256" key="13">
    <source>
        <dbReference type="ARBA" id="ARBA00022989"/>
    </source>
</evidence>
<dbReference type="Proteomes" id="UP001530315">
    <property type="component" value="Unassembled WGS sequence"/>
</dbReference>